<proteinExistence type="predicted"/>
<keyword evidence="4" id="KW-0969">Cilium</keyword>
<feature type="compositionally biased region" description="Pro residues" evidence="6">
    <location>
        <begin position="156"/>
        <end position="167"/>
    </location>
</feature>
<dbReference type="InterPro" id="IPR050576">
    <property type="entry name" value="Cilia_flagella_integrity"/>
</dbReference>
<reference evidence="7 8" key="1">
    <citation type="journal article" date="2022" name="bioRxiv">
        <title>Genomics of Preaxostyla Flagellates Illuminates Evolutionary Transitions and the Path Towards Mitochondrial Loss.</title>
        <authorList>
            <person name="Novak L.V.F."/>
            <person name="Treitli S.C."/>
            <person name="Pyrih J."/>
            <person name="Halakuc P."/>
            <person name="Pipaliya S.V."/>
            <person name="Vacek V."/>
            <person name="Brzon O."/>
            <person name="Soukal P."/>
            <person name="Eme L."/>
            <person name="Dacks J.B."/>
            <person name="Karnkowska A."/>
            <person name="Elias M."/>
            <person name="Hampl V."/>
        </authorList>
    </citation>
    <scope>NUCLEOTIDE SEQUENCE [LARGE SCALE GENOMIC DNA]</scope>
    <source>
        <strain evidence="7">NAU3</strain>
        <tissue evidence="7">Gut</tissue>
    </source>
</reference>
<dbReference type="Gene3D" id="3.80.10.10">
    <property type="entry name" value="Ribonuclease Inhibitor"/>
    <property type="match status" value="1"/>
</dbReference>
<evidence type="ECO:0000256" key="2">
    <source>
        <dbReference type="ARBA" id="ARBA00022614"/>
    </source>
</evidence>
<evidence type="ECO:0000256" key="5">
    <source>
        <dbReference type="ARBA" id="ARBA00023273"/>
    </source>
</evidence>
<evidence type="ECO:0000256" key="4">
    <source>
        <dbReference type="ARBA" id="ARBA00023069"/>
    </source>
</evidence>
<dbReference type="Proteomes" id="UP001281761">
    <property type="component" value="Unassembled WGS sequence"/>
</dbReference>
<dbReference type="InterPro" id="IPR032675">
    <property type="entry name" value="LRR_dom_sf"/>
</dbReference>
<accession>A0ABQ9WP80</accession>
<evidence type="ECO:0000313" key="7">
    <source>
        <dbReference type="EMBL" id="KAK2939865.1"/>
    </source>
</evidence>
<gene>
    <name evidence="7" type="ORF">BLNAU_25224</name>
</gene>
<comment type="subcellular location">
    <subcellularLocation>
        <location evidence="1">Cell projection</location>
        <location evidence="1">Cilium</location>
    </subcellularLocation>
</comment>
<feature type="region of interest" description="Disordered" evidence="6">
    <location>
        <begin position="142"/>
        <end position="167"/>
    </location>
</feature>
<dbReference type="InterPro" id="IPR001611">
    <property type="entry name" value="Leu-rich_rpt"/>
</dbReference>
<organism evidence="7 8">
    <name type="scientific">Blattamonas nauphoetae</name>
    <dbReference type="NCBI Taxonomy" id="2049346"/>
    <lineage>
        <taxon>Eukaryota</taxon>
        <taxon>Metamonada</taxon>
        <taxon>Preaxostyla</taxon>
        <taxon>Oxymonadida</taxon>
        <taxon>Blattamonas</taxon>
    </lineage>
</organism>
<dbReference type="SUPFAM" id="SSF52058">
    <property type="entry name" value="L domain-like"/>
    <property type="match status" value="1"/>
</dbReference>
<dbReference type="SMART" id="SM00365">
    <property type="entry name" value="LRR_SD22"/>
    <property type="match status" value="3"/>
</dbReference>
<keyword evidence="2" id="KW-0433">Leucine-rich repeat</keyword>
<dbReference type="EMBL" id="JARBJD010000821">
    <property type="protein sequence ID" value="KAK2939865.1"/>
    <property type="molecule type" value="Genomic_DNA"/>
</dbReference>
<dbReference type="PANTHER" id="PTHR45973">
    <property type="entry name" value="PROTEIN PHOSPHATASE 1 REGULATORY SUBUNIT SDS22-RELATED"/>
    <property type="match status" value="1"/>
</dbReference>
<keyword evidence="5" id="KW-0966">Cell projection</keyword>
<evidence type="ECO:0000256" key="6">
    <source>
        <dbReference type="SAM" id="MobiDB-lite"/>
    </source>
</evidence>
<name>A0ABQ9WP80_9EUKA</name>
<sequence length="167" mass="18004">MSKPTTIAIAIKNWRKPEKAAEVEEIKLICQIPPIEKMDAGLQQLKHIRNLSLSTNRIDKIANLSGFEHLELLSLGRNLLKKIEGLDAVSGTLKTLWLSYNSIAQLGELPELSDVSLSEIPSKQATLMVLTKLPNVTKLDGALMAGDSADENPEQTPSPGPSPSGGA</sequence>
<dbReference type="PROSITE" id="PS51450">
    <property type="entry name" value="LRR"/>
    <property type="match status" value="3"/>
</dbReference>
<keyword evidence="8" id="KW-1185">Reference proteome</keyword>
<dbReference type="PANTHER" id="PTHR45973:SF9">
    <property type="entry name" value="LEUCINE-RICH REPEAT-CONTAINING PROTEIN 46"/>
    <property type="match status" value="1"/>
</dbReference>
<comment type="caution">
    <text evidence="7">The sequence shown here is derived from an EMBL/GenBank/DDBJ whole genome shotgun (WGS) entry which is preliminary data.</text>
</comment>
<protein>
    <submittedName>
        <fullName evidence="7">Dynein axonemal light chain 1</fullName>
    </submittedName>
</protein>
<evidence type="ECO:0000256" key="1">
    <source>
        <dbReference type="ARBA" id="ARBA00004138"/>
    </source>
</evidence>
<evidence type="ECO:0000313" key="8">
    <source>
        <dbReference type="Proteomes" id="UP001281761"/>
    </source>
</evidence>
<evidence type="ECO:0000256" key="3">
    <source>
        <dbReference type="ARBA" id="ARBA00022737"/>
    </source>
</evidence>
<keyword evidence="3" id="KW-0677">Repeat</keyword>